<dbReference type="Pfam" id="PF08393">
    <property type="entry name" value="DHC_N2"/>
    <property type="match status" value="1"/>
</dbReference>
<dbReference type="FunFam" id="1.10.287.2620:FF:000001">
    <property type="entry name" value="Cytoplasmic dynein heavy chain 1"/>
    <property type="match status" value="1"/>
</dbReference>
<dbReference type="InterPro" id="IPR026983">
    <property type="entry name" value="DHC"/>
</dbReference>
<dbReference type="GO" id="GO:0007052">
    <property type="term" value="P:mitotic spindle organization"/>
    <property type="evidence" value="ECO:0007669"/>
    <property type="project" value="TreeGrafter"/>
</dbReference>
<dbReference type="GO" id="GO:0007018">
    <property type="term" value="P:microtubule-based movement"/>
    <property type="evidence" value="ECO:0007669"/>
    <property type="project" value="InterPro"/>
</dbReference>
<dbReference type="InterPro" id="IPR004273">
    <property type="entry name" value="Dynein_heavy_D6_P-loop"/>
</dbReference>
<dbReference type="InterPro" id="IPR041466">
    <property type="entry name" value="Dynein_AAA5_ext"/>
</dbReference>
<dbReference type="Pfam" id="PF12777">
    <property type="entry name" value="MT"/>
    <property type="match status" value="1"/>
</dbReference>
<dbReference type="Gene3D" id="1.10.287.2620">
    <property type="match status" value="1"/>
</dbReference>
<evidence type="ECO:0000256" key="1">
    <source>
        <dbReference type="ARBA" id="ARBA00004245"/>
    </source>
</evidence>
<dbReference type="InterPro" id="IPR042219">
    <property type="entry name" value="AAA_lid_11_sf"/>
</dbReference>
<dbReference type="Gene3D" id="1.20.920.20">
    <property type="match status" value="2"/>
</dbReference>
<feature type="region of interest" description="Disordered" evidence="15">
    <location>
        <begin position="2956"/>
        <end position="2982"/>
    </location>
</feature>
<evidence type="ECO:0000256" key="3">
    <source>
        <dbReference type="ARBA" id="ARBA00011655"/>
    </source>
</evidence>
<dbReference type="GeneID" id="25269591"/>
<dbReference type="Pfam" id="PF03028">
    <property type="entry name" value="Dynein_heavy"/>
    <property type="match status" value="1"/>
</dbReference>
<dbReference type="Pfam" id="PF22597">
    <property type="entry name" value="DYN_lid"/>
    <property type="match status" value="1"/>
</dbReference>
<evidence type="ECO:0000313" key="18">
    <source>
        <dbReference type="Proteomes" id="UP000018050"/>
    </source>
</evidence>
<dbReference type="Pfam" id="PF18199">
    <property type="entry name" value="Dynein_C"/>
    <property type="match status" value="1"/>
</dbReference>
<gene>
    <name evidence="17" type="ORF">EAH_00015210</name>
</gene>
<dbReference type="Gene3D" id="3.10.490.20">
    <property type="match status" value="1"/>
</dbReference>
<evidence type="ECO:0000313" key="17">
    <source>
        <dbReference type="EMBL" id="CDI84351.1"/>
    </source>
</evidence>
<dbReference type="InterPro" id="IPR041658">
    <property type="entry name" value="AAA_lid_11"/>
</dbReference>
<dbReference type="PANTHER" id="PTHR10676:SF314">
    <property type="entry name" value="CYTOPLASMIC DYNEIN 1 HEAVY CHAIN 1"/>
    <property type="match status" value="1"/>
</dbReference>
<dbReference type="GO" id="GO:0045505">
    <property type="term" value="F:dynein intermediate chain binding"/>
    <property type="evidence" value="ECO:0007669"/>
    <property type="project" value="InterPro"/>
</dbReference>
<organism evidence="17 18">
    <name type="scientific">Eimeria acervulina</name>
    <name type="common">Coccidian parasite</name>
    <dbReference type="NCBI Taxonomy" id="5801"/>
    <lineage>
        <taxon>Eukaryota</taxon>
        <taxon>Sar</taxon>
        <taxon>Alveolata</taxon>
        <taxon>Apicomplexa</taxon>
        <taxon>Conoidasida</taxon>
        <taxon>Coccidia</taxon>
        <taxon>Eucoccidiorida</taxon>
        <taxon>Eimeriorina</taxon>
        <taxon>Eimeriidae</taxon>
        <taxon>Eimeria</taxon>
    </lineage>
</organism>
<keyword evidence="7" id="KW-0677">Repeat</keyword>
<dbReference type="GO" id="GO:0005938">
    <property type="term" value="C:cell cortex"/>
    <property type="evidence" value="ECO:0007669"/>
    <property type="project" value="TreeGrafter"/>
</dbReference>
<feature type="coiled-coil region" evidence="14">
    <location>
        <begin position="3411"/>
        <end position="3459"/>
    </location>
</feature>
<dbReference type="InterPro" id="IPR054354">
    <property type="entry name" value="DYNC2H1-like_lid"/>
</dbReference>
<dbReference type="Pfam" id="PF18198">
    <property type="entry name" value="AAA_lid_11"/>
    <property type="match status" value="1"/>
</dbReference>
<reference evidence="17" key="2">
    <citation type="submission" date="2013-10" db="EMBL/GenBank/DDBJ databases">
        <authorList>
            <person name="Aslett M."/>
        </authorList>
    </citation>
    <scope>NUCLEOTIDE SEQUENCE</scope>
    <source>
        <strain evidence="17">Houghton</strain>
    </source>
</reference>
<comment type="similarity">
    <text evidence="2">Belongs to the dynein heavy chain family.</text>
</comment>
<evidence type="ECO:0000256" key="4">
    <source>
        <dbReference type="ARBA" id="ARBA00022197"/>
    </source>
</evidence>
<evidence type="ECO:0000256" key="14">
    <source>
        <dbReference type="SAM" id="Coils"/>
    </source>
</evidence>
<dbReference type="InterPro" id="IPR042222">
    <property type="entry name" value="Dynein_2_N"/>
</dbReference>
<dbReference type="FunFam" id="1.20.140.100:FF:000002">
    <property type="entry name" value="Cytoplasmic dynein heavy chain 1"/>
    <property type="match status" value="1"/>
</dbReference>
<dbReference type="FunFam" id="3.20.180.20:FF:000002">
    <property type="entry name" value="Cytoplasmic dynein heavy chain 1"/>
    <property type="match status" value="1"/>
</dbReference>
<dbReference type="GO" id="GO:0005868">
    <property type="term" value="C:cytoplasmic dynein complex"/>
    <property type="evidence" value="ECO:0007669"/>
    <property type="project" value="TreeGrafter"/>
</dbReference>
<dbReference type="Gene3D" id="3.20.180.20">
    <property type="entry name" value="Dynein heavy chain, N-terminal domain 2"/>
    <property type="match status" value="1"/>
</dbReference>
<dbReference type="RefSeq" id="XP_013246654.1">
    <property type="nucleotide sequence ID" value="XM_013391200.1"/>
</dbReference>
<dbReference type="Gene3D" id="1.10.472.130">
    <property type="match status" value="1"/>
</dbReference>
<dbReference type="Gene3D" id="1.10.8.1220">
    <property type="match status" value="1"/>
</dbReference>
<dbReference type="Pfam" id="PF17852">
    <property type="entry name" value="Dynein_AAA_lid"/>
    <property type="match status" value="1"/>
</dbReference>
<dbReference type="InterPro" id="IPR013602">
    <property type="entry name" value="Dynein_heavy_linker"/>
</dbReference>
<keyword evidence="9" id="KW-0067">ATP-binding</keyword>
<dbReference type="Pfam" id="PF12774">
    <property type="entry name" value="AAA_6"/>
    <property type="match status" value="1"/>
</dbReference>
<dbReference type="Pfam" id="PF12780">
    <property type="entry name" value="AAA_8"/>
    <property type="match status" value="1"/>
</dbReference>
<dbReference type="Proteomes" id="UP000018050">
    <property type="component" value="Unassembled WGS sequence"/>
</dbReference>
<dbReference type="FunFam" id="3.40.50.300:FF:000122">
    <property type="entry name" value="Cytoplasmic dynein 1 heavy chain"/>
    <property type="match status" value="1"/>
</dbReference>
<comment type="subunit">
    <text evidence="3">Consists of at least two heavy chains and a number of intermediate and light chains.</text>
</comment>
<evidence type="ECO:0000256" key="10">
    <source>
        <dbReference type="ARBA" id="ARBA00023017"/>
    </source>
</evidence>
<dbReference type="Gene3D" id="3.40.50.300">
    <property type="entry name" value="P-loop containing nucleotide triphosphate hydrolases"/>
    <property type="match status" value="5"/>
</dbReference>
<evidence type="ECO:0000256" key="7">
    <source>
        <dbReference type="ARBA" id="ARBA00022737"/>
    </source>
</evidence>
<dbReference type="GO" id="GO:0031122">
    <property type="term" value="P:cytoplasmic microtubule organization"/>
    <property type="evidence" value="ECO:0007669"/>
    <property type="project" value="TreeGrafter"/>
</dbReference>
<keyword evidence="18" id="KW-1185">Reference proteome</keyword>
<dbReference type="InterPro" id="IPR024743">
    <property type="entry name" value="Dynein_HC_stalk"/>
</dbReference>
<dbReference type="Gene3D" id="6.10.140.1060">
    <property type="match status" value="1"/>
</dbReference>
<evidence type="ECO:0000256" key="6">
    <source>
        <dbReference type="ARBA" id="ARBA00022701"/>
    </source>
</evidence>
<dbReference type="InterPro" id="IPR003593">
    <property type="entry name" value="AAA+_ATPase"/>
</dbReference>
<dbReference type="OrthoDB" id="424310at2759"/>
<keyword evidence="6" id="KW-0493">Microtubule</keyword>
<dbReference type="Gene3D" id="1.20.140.100">
    <property type="entry name" value="Dynein heavy chain, N-terminal domain 2"/>
    <property type="match status" value="1"/>
</dbReference>
<comment type="subcellular location">
    <subcellularLocation>
        <location evidence="1">Cytoplasm</location>
        <location evidence="1">Cytoskeleton</location>
    </subcellularLocation>
</comment>
<dbReference type="GO" id="GO:0051959">
    <property type="term" value="F:dynein light intermediate chain binding"/>
    <property type="evidence" value="ECO:0007669"/>
    <property type="project" value="InterPro"/>
</dbReference>
<dbReference type="Gene3D" id="1.20.1270.280">
    <property type="match status" value="1"/>
</dbReference>
<feature type="coiled-coil region" evidence="14">
    <location>
        <begin position="3568"/>
        <end position="3658"/>
    </location>
</feature>
<feature type="domain" description="AAA+ ATPase" evidence="16">
    <location>
        <begin position="3097"/>
        <end position="3271"/>
    </location>
</feature>
<reference evidence="17" key="1">
    <citation type="submission" date="2013-10" db="EMBL/GenBank/DDBJ databases">
        <title>Genomic analysis of the causative agents of coccidiosis in chickens.</title>
        <authorList>
            <person name="Reid A.J."/>
            <person name="Blake D."/>
            <person name="Billington K."/>
            <person name="Browne H."/>
            <person name="Dunn M."/>
            <person name="Hung S."/>
            <person name="Kawahara F."/>
            <person name="Miranda-Saavedra D."/>
            <person name="Mourier T."/>
            <person name="Nagra H."/>
            <person name="Otto T.D."/>
            <person name="Rawlings N."/>
            <person name="Sanchez A."/>
            <person name="Sanders M."/>
            <person name="Subramaniam C."/>
            <person name="Tay Y."/>
            <person name="Dear P."/>
            <person name="Doerig C."/>
            <person name="Gruber A."/>
            <person name="Parkinson J."/>
            <person name="Shirley M."/>
            <person name="Wan K.L."/>
            <person name="Berriman M."/>
            <person name="Tomley F."/>
            <person name="Pain A."/>
        </authorList>
    </citation>
    <scope>NUCLEOTIDE SEQUENCE</scope>
    <source>
        <strain evidence="17">Houghton</strain>
    </source>
</reference>
<dbReference type="OMA" id="NERQMTR"/>
<dbReference type="Gene3D" id="1.20.58.1120">
    <property type="match status" value="1"/>
</dbReference>
<dbReference type="FunFam" id="1.10.8.720:FF:000003">
    <property type="entry name" value="Cytoplasmic dynein heavy chain 2"/>
    <property type="match status" value="1"/>
</dbReference>
<accession>U6GVR5</accession>
<dbReference type="GO" id="GO:0005524">
    <property type="term" value="F:ATP binding"/>
    <property type="evidence" value="ECO:0007669"/>
    <property type="project" value="UniProtKB-KW"/>
</dbReference>
<keyword evidence="5" id="KW-0963">Cytoplasm</keyword>
<evidence type="ECO:0000256" key="9">
    <source>
        <dbReference type="ARBA" id="ARBA00022840"/>
    </source>
</evidence>
<dbReference type="VEuPathDB" id="ToxoDB:EAH_00015210"/>
<keyword evidence="11 14" id="KW-0175">Coiled coil</keyword>
<dbReference type="GO" id="GO:0005881">
    <property type="term" value="C:cytoplasmic microtubule"/>
    <property type="evidence" value="ECO:0007669"/>
    <property type="project" value="TreeGrafter"/>
</dbReference>
<dbReference type="Gene3D" id="1.20.920.30">
    <property type="match status" value="1"/>
</dbReference>
<dbReference type="FunFam" id="1.10.8.710:FF:000009">
    <property type="entry name" value="Dynein heavy chain-like protein"/>
    <property type="match status" value="1"/>
</dbReference>
<dbReference type="InterPro" id="IPR043157">
    <property type="entry name" value="Dynein_AAA1S"/>
</dbReference>
<dbReference type="SUPFAM" id="SSF52540">
    <property type="entry name" value="P-loop containing nucleoside triphosphate hydrolases"/>
    <property type="match status" value="4"/>
</dbReference>
<evidence type="ECO:0000256" key="8">
    <source>
        <dbReference type="ARBA" id="ARBA00022741"/>
    </source>
</evidence>
<dbReference type="Pfam" id="PF08385">
    <property type="entry name" value="DHC_N1"/>
    <property type="match status" value="1"/>
</dbReference>
<feature type="domain" description="AAA+ ATPase" evidence="16">
    <location>
        <begin position="1988"/>
        <end position="2131"/>
    </location>
</feature>
<evidence type="ECO:0000259" key="16">
    <source>
        <dbReference type="SMART" id="SM00382"/>
    </source>
</evidence>
<evidence type="ECO:0000256" key="2">
    <source>
        <dbReference type="ARBA" id="ARBA00008887"/>
    </source>
</evidence>
<dbReference type="CDD" id="cd00009">
    <property type="entry name" value="AAA"/>
    <property type="match status" value="2"/>
</dbReference>
<dbReference type="FunFam" id="3.40.50.300:FF:000373">
    <property type="entry name" value="Cytoplasmic dynein heavy chain 2"/>
    <property type="match status" value="1"/>
</dbReference>
<dbReference type="InterPro" id="IPR027417">
    <property type="entry name" value="P-loop_NTPase"/>
</dbReference>
<dbReference type="InterPro" id="IPR035706">
    <property type="entry name" value="AAA_9"/>
</dbReference>
<dbReference type="InterPro" id="IPR041228">
    <property type="entry name" value="Dynein_C"/>
</dbReference>
<dbReference type="InterPro" id="IPR024317">
    <property type="entry name" value="Dynein_heavy_chain_D4_dom"/>
</dbReference>
<evidence type="ECO:0000256" key="11">
    <source>
        <dbReference type="ARBA" id="ARBA00023054"/>
    </source>
</evidence>
<evidence type="ECO:0000256" key="15">
    <source>
        <dbReference type="SAM" id="MobiDB-lite"/>
    </source>
</evidence>
<dbReference type="InterPro" id="IPR042228">
    <property type="entry name" value="Dynein_linker_3"/>
</dbReference>
<dbReference type="GO" id="GO:0007097">
    <property type="term" value="P:nuclear migration"/>
    <property type="evidence" value="ECO:0007669"/>
    <property type="project" value="TreeGrafter"/>
</dbReference>
<dbReference type="InterPro" id="IPR035699">
    <property type="entry name" value="AAA_6"/>
</dbReference>
<keyword evidence="8" id="KW-0547">Nucleotide-binding</keyword>
<dbReference type="SMART" id="SM00382">
    <property type="entry name" value="AAA"/>
    <property type="match status" value="3"/>
</dbReference>
<keyword evidence="12" id="KW-0505">Motor protein</keyword>
<sequence length="4952" mass="554915">MDRTVERAKVSLINFLLEVTPPLLGCSRQQLQKLLSAQAETVLKPFLVEQQPGVLVIGKEVAREGAADKTPGEGEQPVSAAFDADDEEENYNLYVDLGFVARAGGRSCSVAFIKRPGFSLADEKAAERETEEGEDGEGRATHVITKPIGPQLAIMRCGFGEEESLLDVTEMYMQRGFGPLLKTASEEETAAAAADGGVDGGAADEAAAAARASHGMQTVSKKLRELVLAVQQAQQNVDIPLIELPIDSVIKAAVMKAAAEKRKPVVEDLGDKLQDSTYLIALQSHVNKWIKDIQKVCRMQRDPSTGTAAEEVNFWLGFERALKHVEDQLKTTEAEFTLTVLKHTRKVFATMSFEQDSGLKQATEIVQNTNILMRDFPLNDLCSAQTVEQLTQAVRTIFAHMRKLKNATLYPLSRAYFLVEALSRDLSTQLLSITSRQNLIAMAYEEFEHTAAGCSELFRTWDEEVRHFRETVRELSKKRGLNERPPSKLVCEHVVLQERIVEVRQFRRQHHRLKEVLNRVLGDGSGRDVAAQKDIAAAYQIIEALDVLDVSRTGEEAWEAGQKAYDTRIDRVESQITAKLRDRLGASKTSAEMFRVFSQFNALFFRPRIRGAIQEYQTKLIQVVKEDLKRLQGIFLEGHQKVESSTMAEVRDMPRVAGMIVWGKQVERRLDALVQRIQDVLGKGWEQHVEGQKLKLDIDFFRAKLNPQEHFDSWLNVVRDQKRLDTGERIFVLQDWGAGRLELAVNFDKDMLTLFKEVRLLSALQFRVPYSVKVMADEAKVLYPFAITLQEVLRTYMESCASVGDTVSTSGSSTFSDGGADEAAVALLVASYQRDSQGKLAEGMNLCWDSDRLETYVKRLAEIVYVFEAKAEFALQQHDKAIKEIDTLKDKPIDAPYQDILAVLQNVQKLIEEQHLQNYSNIRDWTKVLESRVEAILTQRLIKLVEEWTEQFEDWPNKGTALIQNGLVLEIQVKNQVLQVHPAVEAARQLWMGSLNRVVASVCLLPRFNSRNSARPLKFGGEPTAWDYDDTDEENLENEDPIKPQSRGTYRAIASRIPPDVMNRAHAAIDRVMEKVEDYVGNWMHYQVLWDVDVSEVLGKLGDDIETWQQLLNEIKQARSPFDNSEARIMFGPTIVDHHQVQAKLNTRYDAWHRDILHAFGQKVAANASSVFTALHAMVVDLEEQGKAADPTDTTMNAATFLSMSEAQMSALISSQGLIGDELISNIVSNLTKFLLKLQEASKLEPKWSATIDTLRASERLLERQRYTFPSDWLWTDRIEGEMEVFLQLLRHQGFMVEQVREQLIALVTQFAATLQEKLQQLYSDWMLQRPVRDDIAPGHAMNILRKYEQQLEKITSDYECGKKAKAVLGVEDTAYGPGGEAFSPSALAEEIADMKGVWQALGGLHTELAGLRETLWAAVVPKQIRSALESLLERIKQIPARFRQYEAFEELKQKINKFLSLNMLITDMKTDALKERHWKIILSKLKIRKSLTDMTIGNLWDADLASNEADIRDVLVQAQGESALEEFLRQVKDSWREREFVMVPCGGKCKVIKGWEELFQTIDDQLASIQSMKMSPFFKIFEEEALAWDEKLNRLRILLDSWVEVQRKWLYLEGVFSGSQDIQMLLPAEHQRFRGIDAEFKGIMKKADTTKVVLEVASTEGLARQLERLSDLLSRIQKALGEYLEKQREQFSRFYFVGDEDLLEMIGNAKDVKLVQRHVSKLFAGIAALETDPEDPTTITAMTSREGEVVPFVSGVSILQYASLKDWMSAVELQMTVSLADNVSRALKTLEQFDLGALTSTTAAGSDPLEDPFVKWIKDFPLQALLLAMNIRWTKTCELALSSDDPYQAANAKQAEHPLESSALKDCVTLLGFLADRVVQDVGPLIRNRIVHMITEVVHQRDVCRSLIKNNVISRKDFGWLECMRFYFTHPAPSGPIIPQGLLKVCMADATFDYGFEYLGMAERLVQTPLTDKCFLTLTQALKMKLGGNPFGPAGTGKTESVKALGCALGRYTLVFNCDETFDFNAMGRLFSGLCQVGAWGCFDEFNRLDERILSAVSEQILTIQIGLREGRKEIELLGKATKLNTNVGIFVTMNPGYAGRSNLPDNLKQLFREVAMIKPDKQLIAQVTLYAQGFRSAERLSSKIISLYDLCDRQLSKQPHYDFGLRSLKSALSSAGNLKRQLLQEEAGAGTVVDDPEVVESVEQKLLIRSVTDTVVPKLVAQDVPLLRSLLMGVFPGADIPALDEKILLDEIERLCEARFLEAKGDWLEKVLQLYQIQRLQHGVMLVGPVGTGKSAAWRVLLDAMEKVDGIKGMSYVLDPKVVAKEQLYGKLDSTTLEWQDGVFTAVLRKILATTQEAGSGAPQRRHWIVFDGDVDPDWAENLNSALDDNKLLTLPNGERLEIPNCIRLLFEVETLKYATLATVSRCGIVWFASSVLPDDVVFQHHLDEIAAGSTATEVLLQGVGGQTKGVDRSVSSRAISRELARSGSHVLSRGSVGKLASKASMLAGGATGARGAAEAVAQGIKERCVTILQPFFCAGGFASQCLDKAMKHQHIMEFTRIRCIESMFSLLKKGISRIVEKNEELRSSGESMDDDLMAQFITKARHSFLTPLTWMVLSILWGMGGSVSLAGRIAFSEEVARICDLPLPAALSSDDGRGQTLLDFEPSLEDGQWHSWKSRVKQMEIDTQQVKDASLVIQTVDTLRHRDVVEGWLEEKKPFILCGPPGSGKTMTLTAVLKERADFDVAFLNFSSGTTPDLLFKTFDHYCELTKTAAGGMVMRPLVPGRTLIIFCDECNLPSPDKYGTQHVIMLIRQIVESGGFWRSMPQLQQASPWVWIRVEGVQFAGACNPPTDAGRHHMSNRFLRHAPIIFVDFPGKDSLIQIYRTFNRALLRPYPSLFPSADALTMAMVEFYISFSSTFTVDQQPHYIYSPRELTRWKLALAEALEGGARSDSELLRKSSSGETNRVGRDQPRGATDNTEITLTQLVRTYAHEGLRIFSDRLVTEAEREETDKMLDTIVQTHFPSVSEAALQRPILFTSLASRQYCEVSMPALRSLLQGKLRVFNEEVFQVQLVFFDEVLHHVARIDRVLRQPLGHLLLVGASGAGKTILTKFVSWMNGLSIFQIKAGRNYNTASFEQDLRVVMKRAALKEEKIAFVIDESNALGPAFLERMNALLASGGHPVASSGEVPGLFEGDEYTALINECKAAYGSDYLGSGESSELFARFTKQVQRNLHIIFTMNPANPDFYNRQATSPALFNRCVIDWFGDWAQPAMEQVAFEFTDSIELLPDSFTPEATVGAKPISSIRRERADDSDEEMDADADDLARRSRLATAIVSFHYAVAKSNAILSKSGRKSNYMTPRDFLDFLHHFRGLVAEKSDASGEQQHHLQAGLQTLAQVERQVGEMRTELTEKGAVLAEKNEEAEKKMQQMINQQAEAEDKKKGAEVLARKLDEQTGIIKERRAVVEAQLSEVEPLLREAAEAVTNIPKKSLDELKSMANPPAMAKILNFDCASVSSATRRRIQTKFLTGDWDIERINKASRAAGPLAQWVESSVKFVLISEQVEPLQTEIAQLETEAQENEANLQEQQSLITQLEGKLQQYKQDYAQLISQVQSIKREMEEVQKKCARSMSLLENLGSEKNRWFEQLEQLKLATQTFVGDSLLAAAFCAYLGFFEYADRHRLLEEWRAVLQRECIRCRVDLSFVDFLSTPSERLQWAAHSLPPDDLSVQNAIIMKRFLRYPLIIDPAGQAINFLTSFLSSNKLSKTSFLDANFLKALESSLRFGSTLVIQDVEKVDPILNPVLNRETHKLGGRVLITVGDSEIDLSPAFSMYLATRDPTAQFTPDICSRVTIINFTLTPSSLVNQCLNLILKSERADIDKKRSDMLKLQGEFKVKIRELEDALLLALSNVKGNILDDDSVMSSMEMLKRQAAEVAAEAAHTEEIMQEVDQTSNMYLPWALAAGRIYFTLLNLSCVSPVYQYDLRFFLGILHDTLTGAAGLSDMKKTDYSERLSCLLSGLFSTTFKRVAYGLGYYDRLVFALQLCFIRTELDIGSPLELPELQLLLQGFVEDHAVAASASWTTTLHGELTAEQMKALQKLLVLPCFSALQNHMEAHEEEWISMLQSSAPETNFPPGVFTAEPHPHADKKIGSDGAITLGGWISLLRELLVLRAVRPDRVTCVLIELCETVLGRNFLTVPELTQDLLREVVEKQASSTSPVLFVLSPGSDPSSLVTQLANVVQQPISSVAMGSKEGFELADKAIAKATRQGSWVLCKNVHLSLKWLQDLETNLHRGQAHTNFRLFLTMEYNPKVPATLVRASCTFVFEPPLGIKASLYRSYAMLFGASATRGASSRSAAHVQPVQPPAAARCRLQFLLAFLHAIILERRRYAPVGWCKLYEFSEADQKCALSIVDSWLAAVAQRGDTVSDHIAPERIPWPAIRTLIAQVCYGGRLDNAVDERVLRSFVDYLFRAEAFESDFCLNMPTFGKGGDASKSDALRAPSELYKTHEQYLEWVDSLPPRDMPAWIGFNSRAEWLLAARQAQTCVTNWSTLLLRGKEDDLDFHSIAESILKKGLKRQKSAATVGEAEPDDAPKTSWLTLLIPVVQACLTTLPDKFPVLQRTDEMVQNPMFRCFERELAVGARLCKLIRESLGELLLVCKGELKITNSLRDLASQISSSKVPPEWSQVYVSAQELTVKEWLEDFSRRLAQLAMVSREFGTEEENDVQTEAAMQLLSRQRDNGELTQWRIWLGGLFFPSAYLTATRQAVAQAKGWSLDDLAVEVIVGAFDAKDDQCFIITGLTIEGAAWNASEALAVKLSLQCLDVTHTLASNLPPMVMRWYHKAEGCKFKQAGVTYIATPMFLNRARKCVQQTAFFKCTLGAPHEQKQRWQQGEIGGGFLHLSFSFLSGSVCLYRDLVAFVDLPAHARYPPSLWIQRGTAVLLWSDF</sequence>
<name>U6GVR5_EIMAC</name>
<dbReference type="InterPro" id="IPR013594">
    <property type="entry name" value="Dynein_heavy_tail"/>
</dbReference>
<keyword evidence="10" id="KW-0243">Dynein</keyword>
<dbReference type="FunFam" id="3.40.50.300:FF:002357">
    <property type="entry name" value="Glutathione S-transferase class-mu 26 kDa isozyme"/>
    <property type="match status" value="1"/>
</dbReference>
<dbReference type="EMBL" id="HG673660">
    <property type="protein sequence ID" value="CDI84351.1"/>
    <property type="molecule type" value="Genomic_DNA"/>
</dbReference>
<evidence type="ECO:0000256" key="13">
    <source>
        <dbReference type="ARBA" id="ARBA00023212"/>
    </source>
</evidence>
<dbReference type="Pfam" id="PF12775">
    <property type="entry name" value="AAA_7"/>
    <property type="match status" value="1"/>
</dbReference>
<protein>
    <recommendedName>
        <fullName evidence="4">Dynein heavy chain, cytoplasmic</fullName>
    </recommendedName>
</protein>
<evidence type="ECO:0000256" key="5">
    <source>
        <dbReference type="ARBA" id="ARBA00022490"/>
    </source>
</evidence>
<dbReference type="FunFam" id="3.40.50.300:FF:000071">
    <property type="entry name" value="Cytoplasmic dynein heavy chain 1"/>
    <property type="match status" value="1"/>
</dbReference>
<dbReference type="Gene3D" id="1.10.8.710">
    <property type="match status" value="1"/>
</dbReference>
<feature type="domain" description="AAA+ ATPase" evidence="16">
    <location>
        <begin position="2718"/>
        <end position="2876"/>
    </location>
</feature>
<proteinExistence type="inferred from homology"/>
<dbReference type="InterPro" id="IPR043160">
    <property type="entry name" value="Dynein_C_barrel"/>
</dbReference>
<dbReference type="GO" id="GO:0008569">
    <property type="term" value="F:minus-end-directed microtubule motor activity"/>
    <property type="evidence" value="ECO:0007669"/>
    <property type="project" value="InterPro"/>
</dbReference>
<dbReference type="FunFam" id="1.20.58.1120:FF:000013">
    <property type="entry name" value="Dynein heavy chain-like protein"/>
    <property type="match status" value="1"/>
</dbReference>
<dbReference type="Gene3D" id="1.10.8.720">
    <property type="entry name" value="Region D6 of dynein motor"/>
    <property type="match status" value="1"/>
</dbReference>
<keyword evidence="13" id="KW-0206">Cytoskeleton</keyword>
<evidence type="ECO:0000256" key="12">
    <source>
        <dbReference type="ARBA" id="ARBA00023175"/>
    </source>
</evidence>
<dbReference type="Pfam" id="PF12781">
    <property type="entry name" value="AAA_9"/>
    <property type="match status" value="1"/>
</dbReference>
<dbReference type="PANTHER" id="PTHR10676">
    <property type="entry name" value="DYNEIN HEAVY CHAIN FAMILY PROTEIN"/>
    <property type="match status" value="1"/>
</dbReference>